<comment type="caution">
    <text evidence="20">The sequence shown here is derived from an EMBL/GenBank/DDBJ whole genome shotgun (WGS) entry which is preliminary data.</text>
</comment>
<keyword evidence="4" id="KW-1003">Cell membrane</keyword>
<protein>
    <recommendedName>
        <fullName evidence="3 18">FAD:protein FMN transferase</fullName>
        <ecNumber evidence="2 18">2.7.1.180</ecNumber>
    </recommendedName>
    <alternativeName>
        <fullName evidence="15 18">Flavin transferase</fullName>
    </alternativeName>
</protein>
<dbReference type="OrthoDB" id="9778595at2"/>
<proteinExistence type="inferred from homology"/>
<dbReference type="InterPro" id="IPR024932">
    <property type="entry name" value="ApbE"/>
</dbReference>
<evidence type="ECO:0000313" key="20">
    <source>
        <dbReference type="EMBL" id="EAR60598.1"/>
    </source>
</evidence>
<dbReference type="InterPro" id="IPR003374">
    <property type="entry name" value="ApbE-like_sf"/>
</dbReference>
<keyword evidence="9" id="KW-0732">Signal</keyword>
<evidence type="ECO:0000313" key="21">
    <source>
        <dbReference type="Proteomes" id="UP000002171"/>
    </source>
</evidence>
<keyword evidence="5" id="KW-0997">Cell inner membrane</keyword>
<keyword evidence="21" id="KW-1185">Reference proteome</keyword>
<keyword evidence="10 18" id="KW-0274">FAD</keyword>
<evidence type="ECO:0000256" key="7">
    <source>
        <dbReference type="ARBA" id="ARBA00022679"/>
    </source>
</evidence>
<dbReference type="PANTHER" id="PTHR30040">
    <property type="entry name" value="THIAMINE BIOSYNTHESIS LIPOPROTEIN APBE"/>
    <property type="match status" value="1"/>
</dbReference>
<evidence type="ECO:0000256" key="13">
    <source>
        <dbReference type="ARBA" id="ARBA00023139"/>
    </source>
</evidence>
<keyword evidence="13" id="KW-0564">Palmitate</keyword>
<dbReference type="GO" id="GO:0005886">
    <property type="term" value="C:plasma membrane"/>
    <property type="evidence" value="ECO:0007669"/>
    <property type="project" value="UniProtKB-SubCell"/>
</dbReference>
<evidence type="ECO:0000256" key="8">
    <source>
        <dbReference type="ARBA" id="ARBA00022723"/>
    </source>
</evidence>
<evidence type="ECO:0000256" key="17">
    <source>
        <dbReference type="ARBA" id="ARBA00060485"/>
    </source>
</evidence>
<evidence type="ECO:0000256" key="11">
    <source>
        <dbReference type="ARBA" id="ARBA00022842"/>
    </source>
</evidence>
<dbReference type="PIRSF" id="PIRSF006268">
    <property type="entry name" value="ApbE"/>
    <property type="match status" value="1"/>
</dbReference>
<dbReference type="EMBL" id="AAOW01000015">
    <property type="protein sequence ID" value="EAR60598.1"/>
    <property type="molecule type" value="Genomic_DNA"/>
</dbReference>
<evidence type="ECO:0000256" key="2">
    <source>
        <dbReference type="ARBA" id="ARBA00011955"/>
    </source>
</evidence>
<dbReference type="GO" id="GO:0046872">
    <property type="term" value="F:metal ion binding"/>
    <property type="evidence" value="ECO:0007669"/>
    <property type="project" value="UniProtKB-UniRule"/>
</dbReference>
<keyword evidence="6 18" id="KW-0285">Flavoprotein</keyword>
<dbReference type="PANTHER" id="PTHR30040:SF2">
    <property type="entry name" value="FAD:PROTEIN FMN TRANSFERASE"/>
    <property type="match status" value="1"/>
</dbReference>
<keyword evidence="11 18" id="KW-0460">Magnesium</keyword>
<dbReference type="Gene3D" id="3.10.520.10">
    <property type="entry name" value="ApbE-like domains"/>
    <property type="match status" value="1"/>
</dbReference>
<evidence type="ECO:0000256" key="16">
    <source>
        <dbReference type="ARBA" id="ARBA00048540"/>
    </source>
</evidence>
<dbReference type="GO" id="GO:0016740">
    <property type="term" value="F:transferase activity"/>
    <property type="evidence" value="ECO:0007669"/>
    <property type="project" value="UniProtKB-UniRule"/>
</dbReference>
<comment type="similarity">
    <text evidence="1 18">Belongs to the ApbE family.</text>
</comment>
<dbReference type="AlphaFoldDB" id="A0A7U8GRU0"/>
<keyword evidence="14 20" id="KW-0449">Lipoprotein</keyword>
<dbReference type="SUPFAM" id="SSF143631">
    <property type="entry name" value="ApbE-like"/>
    <property type="match status" value="1"/>
</dbReference>
<dbReference type="EC" id="2.7.1.180" evidence="2 18"/>
<accession>A0A7U8GRU0</accession>
<evidence type="ECO:0000256" key="19">
    <source>
        <dbReference type="PIRSR" id="PIRSR006268-2"/>
    </source>
</evidence>
<evidence type="ECO:0000256" key="18">
    <source>
        <dbReference type="PIRNR" id="PIRNR006268"/>
    </source>
</evidence>
<feature type="binding site" evidence="19">
    <location>
        <position position="188"/>
    </location>
    <ligand>
        <name>Mg(2+)</name>
        <dbReference type="ChEBI" id="CHEBI:18420"/>
    </ligand>
</feature>
<feature type="binding site" evidence="19">
    <location>
        <position position="303"/>
    </location>
    <ligand>
        <name>Mg(2+)</name>
        <dbReference type="ChEBI" id="CHEBI:18420"/>
    </ligand>
</feature>
<dbReference type="Pfam" id="PF02424">
    <property type="entry name" value="ApbE"/>
    <property type="match status" value="1"/>
</dbReference>
<evidence type="ECO:0000256" key="12">
    <source>
        <dbReference type="ARBA" id="ARBA00023136"/>
    </source>
</evidence>
<evidence type="ECO:0000256" key="5">
    <source>
        <dbReference type="ARBA" id="ARBA00022519"/>
    </source>
</evidence>
<comment type="catalytic activity">
    <reaction evidence="16 18">
        <text>L-threonyl-[protein] + FAD = FMN-L-threonyl-[protein] + AMP + H(+)</text>
        <dbReference type="Rhea" id="RHEA:36847"/>
        <dbReference type="Rhea" id="RHEA-COMP:11060"/>
        <dbReference type="Rhea" id="RHEA-COMP:11061"/>
        <dbReference type="ChEBI" id="CHEBI:15378"/>
        <dbReference type="ChEBI" id="CHEBI:30013"/>
        <dbReference type="ChEBI" id="CHEBI:57692"/>
        <dbReference type="ChEBI" id="CHEBI:74257"/>
        <dbReference type="ChEBI" id="CHEBI:456215"/>
        <dbReference type="EC" id="2.7.1.180"/>
    </reaction>
</comment>
<keyword evidence="7 18" id="KW-0808">Transferase</keyword>
<evidence type="ECO:0000256" key="3">
    <source>
        <dbReference type="ARBA" id="ARBA00016337"/>
    </source>
</evidence>
<comment type="cofactor">
    <cofactor evidence="19">
        <name>Mg(2+)</name>
        <dbReference type="ChEBI" id="CHEBI:18420"/>
    </cofactor>
    <cofactor evidence="19">
        <name>Mn(2+)</name>
        <dbReference type="ChEBI" id="CHEBI:29035"/>
    </cofactor>
    <text evidence="19">Magnesium. Can also use manganese.</text>
</comment>
<evidence type="ECO:0000256" key="6">
    <source>
        <dbReference type="ARBA" id="ARBA00022630"/>
    </source>
</evidence>
<organism evidence="20 21">
    <name type="scientific">Neptuniibacter caesariensis</name>
    <dbReference type="NCBI Taxonomy" id="207954"/>
    <lineage>
        <taxon>Bacteria</taxon>
        <taxon>Pseudomonadati</taxon>
        <taxon>Pseudomonadota</taxon>
        <taxon>Gammaproteobacteria</taxon>
        <taxon>Oceanospirillales</taxon>
        <taxon>Oceanospirillaceae</taxon>
        <taxon>Neptuniibacter</taxon>
    </lineage>
</organism>
<keyword evidence="8 18" id="KW-0479">Metal-binding</keyword>
<evidence type="ECO:0000256" key="15">
    <source>
        <dbReference type="ARBA" id="ARBA00031306"/>
    </source>
</evidence>
<sequence length="352" mass="38782">MTLVVNHLMFVFRHNSKWPAASLLATLFLVLFLLSGCLAEPAKIQAYQGLTMGTTYTVKYVSSSEQDNFKSEIDSALKAVNQSMSTYIADSELSLINQAQIGHEQALSTELNYVLQLAQKISQESNGAFDITVGPLVNMWGFGPDGRVVKAPTDNEIQSLYDHVGYAKVNLHDGRLIKDTEIYLDLSAIAKGYGVDVIAELLEEKGIESYLVEIGGELRAKGLKPDGMEWRIAIETPTETFDRQIQKIIAVKDVGIATSGDYRNYFEENGVRFSHTIDPATGQPIKHKLASVTVLAQTCAEADAYATALMVMGAEDGYKFAQAHNIDAFFIVKNAQGFEEIMTPGFNNYLVR</sequence>
<feature type="binding site" evidence="19">
    <location>
        <position position="307"/>
    </location>
    <ligand>
        <name>Mg(2+)</name>
        <dbReference type="ChEBI" id="CHEBI:18420"/>
    </ligand>
</feature>
<keyword evidence="12" id="KW-0472">Membrane</keyword>
<reference evidence="20 21" key="1">
    <citation type="submission" date="2006-02" db="EMBL/GenBank/DDBJ databases">
        <authorList>
            <person name="Pinhassi J."/>
            <person name="Pedros-Alio C."/>
            <person name="Ferriera S."/>
            <person name="Johnson J."/>
            <person name="Kravitz S."/>
            <person name="Halpern A."/>
            <person name="Remington K."/>
            <person name="Beeson K."/>
            <person name="Tran B."/>
            <person name="Rogers Y.-H."/>
            <person name="Friedman R."/>
            <person name="Venter J.C."/>
        </authorList>
    </citation>
    <scope>NUCLEOTIDE SEQUENCE [LARGE SCALE GENOMIC DNA]</scope>
    <source>
        <strain evidence="20 21">MED92</strain>
    </source>
</reference>
<evidence type="ECO:0000256" key="9">
    <source>
        <dbReference type="ARBA" id="ARBA00022729"/>
    </source>
</evidence>
<evidence type="ECO:0000256" key="4">
    <source>
        <dbReference type="ARBA" id="ARBA00022475"/>
    </source>
</evidence>
<comment type="subcellular location">
    <subcellularLocation>
        <location evidence="17">Cell inner membrane</location>
        <topology evidence="17">Lipid-anchor</topology>
        <orientation evidence="17">Periplasmic side</orientation>
    </subcellularLocation>
</comment>
<evidence type="ECO:0000256" key="1">
    <source>
        <dbReference type="ARBA" id="ARBA00008282"/>
    </source>
</evidence>
<dbReference type="FunFam" id="3.10.520.10:FF:000001">
    <property type="entry name" value="FAD:protein FMN transferase"/>
    <property type="match status" value="1"/>
</dbReference>
<name>A0A7U8GRU0_NEPCE</name>
<gene>
    <name evidence="20" type="ORF">MED92_09346</name>
</gene>
<evidence type="ECO:0000256" key="10">
    <source>
        <dbReference type="ARBA" id="ARBA00022827"/>
    </source>
</evidence>
<dbReference type="Proteomes" id="UP000002171">
    <property type="component" value="Unassembled WGS sequence"/>
</dbReference>
<evidence type="ECO:0000256" key="14">
    <source>
        <dbReference type="ARBA" id="ARBA00023288"/>
    </source>
</evidence>